<dbReference type="SMART" id="SM00903">
    <property type="entry name" value="Flavin_Reduct"/>
    <property type="match status" value="1"/>
</dbReference>
<dbReference type="PANTHER" id="PTHR30466">
    <property type="entry name" value="FLAVIN REDUCTASE"/>
    <property type="match status" value="1"/>
</dbReference>
<dbReference type="AlphaFoldDB" id="A0A2I6S307"/>
<sequence length="166" mass="18170">MSQTPISHEAFTREFRDALGTFATGITVVATRAPDGEPIGLTVNSFNSVSLDPPLIVWSLAANLPCVPIFESCEYYSVNVLAADQDNLSNLFASRSDDKFAGLDVDEGMYGVPLLRGCCARFECRNVVRHAGGDHIVFISEVVRFDRDDTHAPLIFWGGAYQRLAP</sequence>
<dbReference type="InterPro" id="IPR002563">
    <property type="entry name" value="Flavin_Rdtase-like_dom"/>
</dbReference>
<proteinExistence type="inferred from homology"/>
<keyword evidence="2" id="KW-0560">Oxidoreductase</keyword>
<dbReference type="OrthoDB" id="9792858at2"/>
<evidence type="ECO:0000313" key="4">
    <source>
        <dbReference type="EMBL" id="AUN93625.1"/>
    </source>
</evidence>
<dbReference type="InterPro" id="IPR012349">
    <property type="entry name" value="Split_barrel_FMN-bd"/>
</dbReference>
<evidence type="ECO:0000259" key="3">
    <source>
        <dbReference type="SMART" id="SM00903"/>
    </source>
</evidence>
<dbReference type="EMBL" id="CP025682">
    <property type="protein sequence ID" value="AUN93625.1"/>
    <property type="molecule type" value="Genomic_DNA"/>
</dbReference>
<dbReference type="RefSeq" id="WP_102245699.1">
    <property type="nucleotide sequence ID" value="NZ_CP025682.1"/>
</dbReference>
<gene>
    <name evidence="4" type="ORF">C0099_00940</name>
</gene>
<reference evidence="4 5" key="1">
    <citation type="submission" date="2018-01" db="EMBL/GenBank/DDBJ databases">
        <authorList>
            <person name="Fu G.-Y."/>
        </authorList>
    </citation>
    <scope>NUCLEOTIDE SEQUENCE [LARGE SCALE GENOMIC DNA]</scope>
    <source>
        <strain evidence="4 5">SY39</strain>
    </source>
</reference>
<dbReference type="KEGG" id="atw:C0099_00940"/>
<name>A0A2I6S307_9RHOO</name>
<protein>
    <submittedName>
        <fullName evidence="4">Flavin reductase</fullName>
    </submittedName>
</protein>
<dbReference type="PANTHER" id="PTHR30466:SF11">
    <property type="entry name" value="FLAVIN-DEPENDENT MONOOXYGENASE, REDUCTASE SUBUNIT HSAB"/>
    <property type="match status" value="1"/>
</dbReference>
<dbReference type="GO" id="GO:0010181">
    <property type="term" value="F:FMN binding"/>
    <property type="evidence" value="ECO:0007669"/>
    <property type="project" value="InterPro"/>
</dbReference>
<dbReference type="Proteomes" id="UP000242205">
    <property type="component" value="Chromosome"/>
</dbReference>
<feature type="domain" description="Flavin reductase like" evidence="3">
    <location>
        <begin position="19"/>
        <end position="163"/>
    </location>
</feature>
<dbReference type="Pfam" id="PF01613">
    <property type="entry name" value="Flavin_Reduct"/>
    <property type="match status" value="1"/>
</dbReference>
<dbReference type="SUPFAM" id="SSF50475">
    <property type="entry name" value="FMN-binding split barrel"/>
    <property type="match status" value="1"/>
</dbReference>
<organism evidence="4 5">
    <name type="scientific">Pseudazoarcus pumilus</name>
    <dbReference type="NCBI Taxonomy" id="2067960"/>
    <lineage>
        <taxon>Bacteria</taxon>
        <taxon>Pseudomonadati</taxon>
        <taxon>Pseudomonadota</taxon>
        <taxon>Betaproteobacteria</taxon>
        <taxon>Rhodocyclales</taxon>
        <taxon>Zoogloeaceae</taxon>
        <taxon>Pseudazoarcus</taxon>
    </lineage>
</organism>
<dbReference type="Gene3D" id="2.30.110.10">
    <property type="entry name" value="Electron Transport, Fmn-binding Protein, Chain A"/>
    <property type="match status" value="1"/>
</dbReference>
<keyword evidence="5" id="KW-1185">Reference proteome</keyword>
<dbReference type="InterPro" id="IPR050268">
    <property type="entry name" value="NADH-dep_flavin_reductase"/>
</dbReference>
<comment type="similarity">
    <text evidence="1">Belongs to the non-flavoprotein flavin reductase family.</text>
</comment>
<evidence type="ECO:0000256" key="2">
    <source>
        <dbReference type="ARBA" id="ARBA00023002"/>
    </source>
</evidence>
<evidence type="ECO:0000313" key="5">
    <source>
        <dbReference type="Proteomes" id="UP000242205"/>
    </source>
</evidence>
<accession>A0A2I6S307</accession>
<dbReference type="GO" id="GO:0042602">
    <property type="term" value="F:riboflavin reductase (NADPH) activity"/>
    <property type="evidence" value="ECO:0007669"/>
    <property type="project" value="TreeGrafter"/>
</dbReference>
<evidence type="ECO:0000256" key="1">
    <source>
        <dbReference type="ARBA" id="ARBA00008898"/>
    </source>
</evidence>